<accession>A0A132B9U2</accession>
<protein>
    <submittedName>
        <fullName evidence="2">Uncharacterized protein</fullName>
    </submittedName>
</protein>
<evidence type="ECO:0000313" key="3">
    <source>
        <dbReference type="Proteomes" id="UP000070700"/>
    </source>
</evidence>
<dbReference type="AlphaFoldDB" id="A0A132B9U2"/>
<keyword evidence="3" id="KW-1185">Reference proteome</keyword>
<evidence type="ECO:0000313" key="2">
    <source>
        <dbReference type="EMBL" id="KUJ08634.1"/>
    </source>
</evidence>
<sequence>MTGEAHARPFEVIDLTSDNESQNGDTRARRAAQNSRSVKDSQYANIPSSNHGLPEEYKWKRPSSHKNSSRTNLSDYKWHESPKIFDAMLNKSHNVSNKALHRKSSDMDSGGAAPMPNYPPILPGATIESRNFGQNNKCGHQSLPSGLFAARPE</sequence>
<dbReference type="EMBL" id="KQ947435">
    <property type="protein sequence ID" value="KUJ08634.1"/>
    <property type="molecule type" value="Genomic_DNA"/>
</dbReference>
<organism evidence="2 3">
    <name type="scientific">Mollisia scopiformis</name>
    <name type="common">Conifer needle endophyte fungus</name>
    <name type="synonym">Phialocephala scopiformis</name>
    <dbReference type="NCBI Taxonomy" id="149040"/>
    <lineage>
        <taxon>Eukaryota</taxon>
        <taxon>Fungi</taxon>
        <taxon>Dikarya</taxon>
        <taxon>Ascomycota</taxon>
        <taxon>Pezizomycotina</taxon>
        <taxon>Leotiomycetes</taxon>
        <taxon>Helotiales</taxon>
        <taxon>Mollisiaceae</taxon>
        <taxon>Mollisia</taxon>
    </lineage>
</organism>
<dbReference type="KEGG" id="psco:LY89DRAFT_335824"/>
<feature type="region of interest" description="Disordered" evidence="1">
    <location>
        <begin position="1"/>
        <end position="77"/>
    </location>
</feature>
<feature type="region of interest" description="Disordered" evidence="1">
    <location>
        <begin position="100"/>
        <end position="153"/>
    </location>
</feature>
<gene>
    <name evidence="2" type="ORF">LY89DRAFT_335824</name>
</gene>
<feature type="compositionally biased region" description="Polar residues" evidence="1">
    <location>
        <begin position="128"/>
        <end position="144"/>
    </location>
</feature>
<feature type="compositionally biased region" description="Polar residues" evidence="1">
    <location>
        <begin position="32"/>
        <end position="51"/>
    </location>
</feature>
<dbReference type="RefSeq" id="XP_018062989.1">
    <property type="nucleotide sequence ID" value="XM_018206821.1"/>
</dbReference>
<dbReference type="GeneID" id="28816547"/>
<feature type="compositionally biased region" description="Basic and acidic residues" evidence="1">
    <location>
        <begin position="1"/>
        <end position="11"/>
    </location>
</feature>
<evidence type="ECO:0000256" key="1">
    <source>
        <dbReference type="SAM" id="MobiDB-lite"/>
    </source>
</evidence>
<reference evidence="2 3" key="1">
    <citation type="submission" date="2015-10" db="EMBL/GenBank/DDBJ databases">
        <title>Full genome of DAOMC 229536 Phialocephala scopiformis, a fungal endophyte of spruce producing the potent anti-insectan compound rugulosin.</title>
        <authorList>
            <consortium name="DOE Joint Genome Institute"/>
            <person name="Walker A.K."/>
            <person name="Frasz S.L."/>
            <person name="Seifert K.A."/>
            <person name="Miller J.D."/>
            <person name="Mondo S.J."/>
            <person name="Labutti K."/>
            <person name="Lipzen A."/>
            <person name="Dockter R."/>
            <person name="Kennedy M."/>
            <person name="Grigoriev I.V."/>
            <person name="Spatafora J.W."/>
        </authorList>
    </citation>
    <scope>NUCLEOTIDE SEQUENCE [LARGE SCALE GENOMIC DNA]</scope>
    <source>
        <strain evidence="2 3">CBS 120377</strain>
    </source>
</reference>
<name>A0A132B9U2_MOLSC</name>
<proteinExistence type="predicted"/>
<dbReference type="InParanoid" id="A0A132B9U2"/>
<dbReference type="Proteomes" id="UP000070700">
    <property type="component" value="Unassembled WGS sequence"/>
</dbReference>
<feature type="compositionally biased region" description="Polar residues" evidence="1">
    <location>
        <begin position="16"/>
        <end position="25"/>
    </location>
</feature>